<evidence type="ECO:0000313" key="2">
    <source>
        <dbReference type="EMBL" id="PTQ43625.1"/>
    </source>
</evidence>
<dbReference type="AlphaFoldDB" id="A0A2R6XC00"/>
<gene>
    <name evidence="2" type="ORF">MARPO_0024s0121</name>
</gene>
<organism evidence="2 3">
    <name type="scientific">Marchantia polymorpha</name>
    <name type="common">Common liverwort</name>
    <name type="synonym">Marchantia aquatica</name>
    <dbReference type="NCBI Taxonomy" id="3197"/>
    <lineage>
        <taxon>Eukaryota</taxon>
        <taxon>Viridiplantae</taxon>
        <taxon>Streptophyta</taxon>
        <taxon>Embryophyta</taxon>
        <taxon>Marchantiophyta</taxon>
        <taxon>Marchantiopsida</taxon>
        <taxon>Marchantiidae</taxon>
        <taxon>Marchantiales</taxon>
        <taxon>Marchantiaceae</taxon>
        <taxon>Marchantia</taxon>
    </lineage>
</organism>
<feature type="region of interest" description="Disordered" evidence="1">
    <location>
        <begin position="1"/>
        <end position="51"/>
    </location>
</feature>
<protein>
    <submittedName>
        <fullName evidence="2">Uncharacterized protein</fullName>
    </submittedName>
</protein>
<evidence type="ECO:0000313" key="3">
    <source>
        <dbReference type="Proteomes" id="UP000244005"/>
    </source>
</evidence>
<evidence type="ECO:0000256" key="1">
    <source>
        <dbReference type="SAM" id="MobiDB-lite"/>
    </source>
</evidence>
<feature type="compositionally biased region" description="Polar residues" evidence="1">
    <location>
        <begin position="22"/>
        <end position="37"/>
    </location>
</feature>
<accession>A0A2R6XC00</accession>
<reference evidence="3" key="1">
    <citation type="journal article" date="2017" name="Cell">
        <title>Insights into land plant evolution garnered from the Marchantia polymorpha genome.</title>
        <authorList>
            <person name="Bowman J.L."/>
            <person name="Kohchi T."/>
            <person name="Yamato K.T."/>
            <person name="Jenkins J."/>
            <person name="Shu S."/>
            <person name="Ishizaki K."/>
            <person name="Yamaoka S."/>
            <person name="Nishihama R."/>
            <person name="Nakamura Y."/>
            <person name="Berger F."/>
            <person name="Adam C."/>
            <person name="Aki S.S."/>
            <person name="Althoff F."/>
            <person name="Araki T."/>
            <person name="Arteaga-Vazquez M.A."/>
            <person name="Balasubrmanian S."/>
            <person name="Barry K."/>
            <person name="Bauer D."/>
            <person name="Boehm C.R."/>
            <person name="Briginshaw L."/>
            <person name="Caballero-Perez J."/>
            <person name="Catarino B."/>
            <person name="Chen F."/>
            <person name="Chiyoda S."/>
            <person name="Chovatia M."/>
            <person name="Davies K.M."/>
            <person name="Delmans M."/>
            <person name="Demura T."/>
            <person name="Dierschke T."/>
            <person name="Dolan L."/>
            <person name="Dorantes-Acosta A.E."/>
            <person name="Eklund D.M."/>
            <person name="Florent S.N."/>
            <person name="Flores-Sandoval E."/>
            <person name="Fujiyama A."/>
            <person name="Fukuzawa H."/>
            <person name="Galik B."/>
            <person name="Grimanelli D."/>
            <person name="Grimwood J."/>
            <person name="Grossniklaus U."/>
            <person name="Hamada T."/>
            <person name="Haseloff J."/>
            <person name="Hetherington A.J."/>
            <person name="Higo A."/>
            <person name="Hirakawa Y."/>
            <person name="Hundley H.N."/>
            <person name="Ikeda Y."/>
            <person name="Inoue K."/>
            <person name="Inoue S.I."/>
            <person name="Ishida S."/>
            <person name="Jia Q."/>
            <person name="Kakita M."/>
            <person name="Kanazawa T."/>
            <person name="Kawai Y."/>
            <person name="Kawashima T."/>
            <person name="Kennedy M."/>
            <person name="Kinose K."/>
            <person name="Kinoshita T."/>
            <person name="Kohara Y."/>
            <person name="Koide E."/>
            <person name="Komatsu K."/>
            <person name="Kopischke S."/>
            <person name="Kubo M."/>
            <person name="Kyozuka J."/>
            <person name="Lagercrantz U."/>
            <person name="Lin S.S."/>
            <person name="Lindquist E."/>
            <person name="Lipzen A.M."/>
            <person name="Lu C.W."/>
            <person name="De Luna E."/>
            <person name="Martienssen R.A."/>
            <person name="Minamino N."/>
            <person name="Mizutani M."/>
            <person name="Mizutani M."/>
            <person name="Mochizuki N."/>
            <person name="Monte I."/>
            <person name="Mosher R."/>
            <person name="Nagasaki H."/>
            <person name="Nakagami H."/>
            <person name="Naramoto S."/>
            <person name="Nishitani K."/>
            <person name="Ohtani M."/>
            <person name="Okamoto T."/>
            <person name="Okumura M."/>
            <person name="Phillips J."/>
            <person name="Pollak B."/>
            <person name="Reinders A."/>
            <person name="Rovekamp M."/>
            <person name="Sano R."/>
            <person name="Sawa S."/>
            <person name="Schmid M.W."/>
            <person name="Shirakawa M."/>
            <person name="Solano R."/>
            <person name="Spunde A."/>
            <person name="Suetsugu N."/>
            <person name="Sugano S."/>
            <person name="Sugiyama A."/>
            <person name="Sun R."/>
            <person name="Suzuki Y."/>
            <person name="Takenaka M."/>
            <person name="Takezawa D."/>
            <person name="Tomogane H."/>
            <person name="Tsuzuki M."/>
            <person name="Ueda T."/>
            <person name="Umeda M."/>
            <person name="Ward J.M."/>
            <person name="Watanabe Y."/>
            <person name="Yazaki K."/>
            <person name="Yokoyama R."/>
            <person name="Yoshitake Y."/>
            <person name="Yotsui I."/>
            <person name="Zachgo S."/>
            <person name="Schmutz J."/>
        </authorList>
    </citation>
    <scope>NUCLEOTIDE SEQUENCE [LARGE SCALE GENOMIC DNA]</scope>
    <source>
        <strain evidence="3">Tak-1</strain>
    </source>
</reference>
<keyword evidence="3" id="KW-1185">Reference proteome</keyword>
<proteinExistence type="predicted"/>
<dbReference type="Proteomes" id="UP000244005">
    <property type="component" value="Unassembled WGS sequence"/>
</dbReference>
<sequence length="104" mass="11606">MSTIKAAPEEPHGTKTHRRTFQDSFLTSSDFNRTQEVNPGGEDCRGRFSQSPHGISQLKQVILRAATSLELTEVRRNSPGLLGVHWVRKTSPIPLSTSICMFQL</sequence>
<dbReference type="Gramene" id="Mp3g23450.1">
    <property type="protein sequence ID" value="Mp3g23450.1.cds1"/>
    <property type="gene ID" value="Mp3g23450"/>
</dbReference>
<dbReference type="EMBL" id="KZ772696">
    <property type="protein sequence ID" value="PTQ43625.1"/>
    <property type="molecule type" value="Genomic_DNA"/>
</dbReference>
<name>A0A2R6XC00_MARPO</name>